<gene>
    <name evidence="9" type="ORF">AAG747_02685</name>
</gene>
<evidence type="ECO:0000256" key="2">
    <source>
        <dbReference type="ARBA" id="ARBA00022670"/>
    </source>
</evidence>
<dbReference type="Pfam" id="PF01432">
    <property type="entry name" value="Peptidase_M3"/>
    <property type="match status" value="1"/>
</dbReference>
<dbReference type="GO" id="GO:0004222">
    <property type="term" value="F:metalloendopeptidase activity"/>
    <property type="evidence" value="ECO:0007669"/>
    <property type="project" value="InterPro"/>
</dbReference>
<dbReference type="Gene3D" id="1.10.1370.40">
    <property type="match status" value="1"/>
</dbReference>
<accession>A0AAW9S5Y9</accession>
<dbReference type="GO" id="GO:0046872">
    <property type="term" value="F:metal ion binding"/>
    <property type="evidence" value="ECO:0007669"/>
    <property type="project" value="UniProtKB-UniRule"/>
</dbReference>
<dbReference type="Gene3D" id="3.40.390.10">
    <property type="entry name" value="Collagenase (Catalytic Domain)"/>
    <property type="match status" value="1"/>
</dbReference>
<organism evidence="9 10">
    <name type="scientific">Rapidithrix thailandica</name>
    <dbReference type="NCBI Taxonomy" id="413964"/>
    <lineage>
        <taxon>Bacteria</taxon>
        <taxon>Pseudomonadati</taxon>
        <taxon>Bacteroidota</taxon>
        <taxon>Cytophagia</taxon>
        <taxon>Cytophagales</taxon>
        <taxon>Flammeovirgaceae</taxon>
        <taxon>Rapidithrix</taxon>
    </lineage>
</organism>
<dbReference type="PANTHER" id="PTHR43660:SF1">
    <property type="entry name" value="DIPEPTIDYL CARBOXYPEPTIDASE"/>
    <property type="match status" value="1"/>
</dbReference>
<dbReference type="EMBL" id="JBDKWZ010000001">
    <property type="protein sequence ID" value="MEN7546798.1"/>
    <property type="molecule type" value="Genomic_DNA"/>
</dbReference>
<keyword evidence="6 7" id="KW-0482">Metalloprotease</keyword>
<evidence type="ECO:0000313" key="9">
    <source>
        <dbReference type="EMBL" id="MEN7546798.1"/>
    </source>
</evidence>
<evidence type="ECO:0000256" key="7">
    <source>
        <dbReference type="RuleBase" id="RU003435"/>
    </source>
</evidence>
<evidence type="ECO:0000256" key="5">
    <source>
        <dbReference type="ARBA" id="ARBA00022833"/>
    </source>
</evidence>
<dbReference type="InterPro" id="IPR034005">
    <property type="entry name" value="M3A_DCP"/>
</dbReference>
<sequence>MNTLLEEFKTPLGTIPFDRLSNKDYLPAITSAIANAKKTVDEIVNNPETPSFENTIVALERSDEQVNLVSNVFFNLNSAETNEEMQEIAKEISPMLSEYSNDILLNEVLFHRIKTVWQQREQFQLDTESFTLLEKTYKSFTRNGANLSVEDKAQLREIDKEKSKLSLEFGEHVLKETNEYFLEITDEKDLEGLPEGIVEAAKIAAQERKKENSWVFTLDAPSYIPFMTYLKNRSLRKELFKVFGSRAAKGDQNDNQAIVKKIVQLRHQRSQLLGYATHAHFVLEERMAQSPEKVGEFLSQLLEYAKPAAQKDLEEVSAYAQQLDGLNELQRWDFAYYSEKLKKEKYQIDDEILKPYFQLENVIEGVFQVASKLYGLKFKTREDIPVYHKDVTAYEVSDDNGKYIGVFYADFFPRKGKRNGAWMTLYKGQKKVNAEDKRPHISIVCNFTKPTATKPSLLTFNEVLTLFHEFGHALHGLLADGTYESLSGTNVYWDFVELPSQVLENWVYEKECLDLFARHYQTGEKIPETLVERIKESATFLEGYQTLRQLSFGMLDMAYHTQNPENIENVIDFELETLKETELFPKVEGSNVSCAFSHIFHGGYSSGYYSYKWAEVLDADAFEYFTEKGIFNREVADKFKKYVLSAGGREHPMELYKKFRGKEPSIQALLKRSGLVKA</sequence>
<comment type="similarity">
    <text evidence="1 7">Belongs to the peptidase M3 family.</text>
</comment>
<dbReference type="SUPFAM" id="SSF55486">
    <property type="entry name" value="Metalloproteases ('zincins'), catalytic domain"/>
    <property type="match status" value="1"/>
</dbReference>
<dbReference type="GO" id="GO:0006508">
    <property type="term" value="P:proteolysis"/>
    <property type="evidence" value="ECO:0007669"/>
    <property type="project" value="UniProtKB-KW"/>
</dbReference>
<dbReference type="InterPro" id="IPR001567">
    <property type="entry name" value="Pept_M3A_M3B_dom"/>
</dbReference>
<dbReference type="Gene3D" id="1.10.1370.10">
    <property type="entry name" value="Neurolysin, domain 3"/>
    <property type="match status" value="1"/>
</dbReference>
<evidence type="ECO:0000256" key="3">
    <source>
        <dbReference type="ARBA" id="ARBA00022723"/>
    </source>
</evidence>
<dbReference type="InterPro" id="IPR024077">
    <property type="entry name" value="Neurolysin/TOP_dom2"/>
</dbReference>
<reference evidence="9 10" key="1">
    <citation type="submission" date="2024-04" db="EMBL/GenBank/DDBJ databases">
        <title>Novel genus in family Flammeovirgaceae.</title>
        <authorList>
            <person name="Nguyen T.H."/>
            <person name="Vuong T.Q."/>
            <person name="Le H."/>
            <person name="Kim S.-G."/>
        </authorList>
    </citation>
    <scope>NUCLEOTIDE SEQUENCE [LARGE SCALE GENOMIC DNA]</scope>
    <source>
        <strain evidence="9 10">JCM 23209</strain>
    </source>
</reference>
<dbReference type="PANTHER" id="PTHR43660">
    <property type="entry name" value="DIPEPTIDYL CARBOXYPEPTIDASE"/>
    <property type="match status" value="1"/>
</dbReference>
<dbReference type="InterPro" id="IPR045090">
    <property type="entry name" value="Pept_M3A_M3B"/>
</dbReference>
<dbReference type="CDD" id="cd06456">
    <property type="entry name" value="M3A_DCP"/>
    <property type="match status" value="1"/>
</dbReference>
<keyword evidence="5 7" id="KW-0862">Zinc</keyword>
<keyword evidence="2 7" id="KW-0645">Protease</keyword>
<comment type="caution">
    <text evidence="9">The sequence shown here is derived from an EMBL/GenBank/DDBJ whole genome shotgun (WGS) entry which is preliminary data.</text>
</comment>
<dbReference type="FunFam" id="3.40.390.10:FF:000009">
    <property type="entry name" value="Oligopeptidase A"/>
    <property type="match status" value="1"/>
</dbReference>
<dbReference type="InterPro" id="IPR024079">
    <property type="entry name" value="MetalloPept_cat_dom_sf"/>
</dbReference>
<proteinExistence type="inferred from homology"/>
<evidence type="ECO:0000313" key="10">
    <source>
        <dbReference type="Proteomes" id="UP001403385"/>
    </source>
</evidence>
<keyword evidence="10" id="KW-1185">Reference proteome</keyword>
<name>A0AAW9S5Y9_9BACT</name>
<protein>
    <submittedName>
        <fullName evidence="9">M3 family metallopeptidase</fullName>
        <ecNumber evidence="9">3.4.24.-</ecNumber>
    </submittedName>
</protein>
<keyword evidence="3 7" id="KW-0479">Metal-binding</keyword>
<dbReference type="Proteomes" id="UP001403385">
    <property type="component" value="Unassembled WGS sequence"/>
</dbReference>
<evidence type="ECO:0000256" key="1">
    <source>
        <dbReference type="ARBA" id="ARBA00006040"/>
    </source>
</evidence>
<dbReference type="GO" id="GO:0004180">
    <property type="term" value="F:carboxypeptidase activity"/>
    <property type="evidence" value="ECO:0007669"/>
    <property type="project" value="TreeGrafter"/>
</dbReference>
<feature type="domain" description="Peptidase M3A/M3B catalytic" evidence="8">
    <location>
        <begin position="226"/>
        <end position="674"/>
    </location>
</feature>
<comment type="cofactor">
    <cofactor evidence="7">
        <name>Zn(2+)</name>
        <dbReference type="ChEBI" id="CHEBI:29105"/>
    </cofactor>
    <text evidence="7">Binds 1 zinc ion.</text>
</comment>
<dbReference type="AlphaFoldDB" id="A0AAW9S5Y9"/>
<evidence type="ECO:0000259" key="8">
    <source>
        <dbReference type="Pfam" id="PF01432"/>
    </source>
</evidence>
<dbReference type="RefSeq" id="WP_346819579.1">
    <property type="nucleotide sequence ID" value="NZ_JBDKWZ010000001.1"/>
</dbReference>
<evidence type="ECO:0000256" key="6">
    <source>
        <dbReference type="ARBA" id="ARBA00023049"/>
    </source>
</evidence>
<keyword evidence="4 7" id="KW-0378">Hydrolase</keyword>
<dbReference type="GO" id="GO:0005829">
    <property type="term" value="C:cytosol"/>
    <property type="evidence" value="ECO:0007669"/>
    <property type="project" value="UniProtKB-ARBA"/>
</dbReference>
<evidence type="ECO:0000256" key="4">
    <source>
        <dbReference type="ARBA" id="ARBA00022801"/>
    </source>
</evidence>
<dbReference type="EC" id="3.4.24.-" evidence="9"/>